<dbReference type="InterPro" id="IPR027417">
    <property type="entry name" value="P-loop_NTPase"/>
</dbReference>
<dbReference type="SUPFAM" id="SSF47384">
    <property type="entry name" value="Homodimeric domain of signal transducing histidine kinase"/>
    <property type="match status" value="1"/>
</dbReference>
<dbReference type="InterPro" id="IPR004358">
    <property type="entry name" value="Sig_transdc_His_kin-like_C"/>
</dbReference>
<dbReference type="PANTHER" id="PTHR45569:SF1">
    <property type="entry name" value="SENSOR PROTEIN KDPD"/>
    <property type="match status" value="1"/>
</dbReference>
<accession>A0AA96DJK1</accession>
<protein>
    <recommendedName>
        <fullName evidence="3">histidine kinase</fullName>
        <ecNumber evidence="3">2.7.13.3</ecNumber>
    </recommendedName>
</protein>
<dbReference type="InterPro" id="IPR036890">
    <property type="entry name" value="HATPase_C_sf"/>
</dbReference>
<evidence type="ECO:0000256" key="13">
    <source>
        <dbReference type="SAM" id="Phobius"/>
    </source>
</evidence>
<dbReference type="EMBL" id="CP134854">
    <property type="protein sequence ID" value="WNL29437.1"/>
    <property type="molecule type" value="Genomic_DNA"/>
</dbReference>
<dbReference type="SUPFAM" id="SSF55874">
    <property type="entry name" value="ATPase domain of HSP90 chaperone/DNA topoisomerase II/histidine kinase"/>
    <property type="match status" value="1"/>
</dbReference>
<dbReference type="InterPro" id="IPR052023">
    <property type="entry name" value="Histidine_kinase_KdpD"/>
</dbReference>
<dbReference type="InterPro" id="IPR003852">
    <property type="entry name" value="Sig_transdc_His_kinase_KdpD_N"/>
</dbReference>
<evidence type="ECO:0000256" key="5">
    <source>
        <dbReference type="ARBA" id="ARBA00022679"/>
    </source>
</evidence>
<evidence type="ECO:0000256" key="8">
    <source>
        <dbReference type="ARBA" id="ARBA00022777"/>
    </source>
</evidence>
<dbReference type="CDD" id="cd00082">
    <property type="entry name" value="HisKA"/>
    <property type="match status" value="1"/>
</dbReference>
<feature type="transmembrane region" description="Helical" evidence="13">
    <location>
        <begin position="467"/>
        <end position="484"/>
    </location>
</feature>
<dbReference type="SUPFAM" id="SSF52402">
    <property type="entry name" value="Adenine nucleotide alpha hydrolases-like"/>
    <property type="match status" value="1"/>
</dbReference>
<dbReference type="InterPro" id="IPR038318">
    <property type="entry name" value="KdpD_sf"/>
</dbReference>
<evidence type="ECO:0000256" key="11">
    <source>
        <dbReference type="ARBA" id="ARBA00023012"/>
    </source>
</evidence>
<evidence type="ECO:0000256" key="9">
    <source>
        <dbReference type="ARBA" id="ARBA00022840"/>
    </source>
</evidence>
<keyword evidence="12 13" id="KW-0472">Membrane</keyword>
<keyword evidence="10 13" id="KW-1133">Transmembrane helix</keyword>
<name>A0AA96DJK1_9BACT</name>
<dbReference type="Gene3D" id="3.30.450.40">
    <property type="match status" value="1"/>
</dbReference>
<keyword evidence="5" id="KW-0808">Transferase</keyword>
<evidence type="ECO:0000256" key="7">
    <source>
        <dbReference type="ARBA" id="ARBA00022741"/>
    </source>
</evidence>
<dbReference type="PRINTS" id="PR00344">
    <property type="entry name" value="BCTRLSENSOR"/>
</dbReference>
<dbReference type="SUPFAM" id="SSF55781">
    <property type="entry name" value="GAF domain-like"/>
    <property type="match status" value="1"/>
</dbReference>
<evidence type="ECO:0000256" key="2">
    <source>
        <dbReference type="ARBA" id="ARBA00004141"/>
    </source>
</evidence>
<dbReference type="SUPFAM" id="SSF52540">
    <property type="entry name" value="P-loop containing nucleoside triphosphate hydrolases"/>
    <property type="match status" value="1"/>
</dbReference>
<dbReference type="InterPro" id="IPR014729">
    <property type="entry name" value="Rossmann-like_a/b/a_fold"/>
</dbReference>
<dbReference type="GO" id="GO:0005737">
    <property type="term" value="C:cytoplasm"/>
    <property type="evidence" value="ECO:0007669"/>
    <property type="project" value="UniProtKB-ARBA"/>
</dbReference>
<dbReference type="InterPro" id="IPR029016">
    <property type="entry name" value="GAF-like_dom_sf"/>
</dbReference>
<evidence type="ECO:0000256" key="12">
    <source>
        <dbReference type="ARBA" id="ARBA00023136"/>
    </source>
</evidence>
<evidence type="ECO:0000256" key="10">
    <source>
        <dbReference type="ARBA" id="ARBA00022989"/>
    </source>
</evidence>
<proteinExistence type="predicted"/>
<dbReference type="Gene3D" id="3.30.565.10">
    <property type="entry name" value="Histidine kinase-like ATPase, C-terminal domain"/>
    <property type="match status" value="1"/>
</dbReference>
<feature type="transmembrane region" description="Helical" evidence="13">
    <location>
        <begin position="392"/>
        <end position="411"/>
    </location>
</feature>
<dbReference type="GO" id="GO:0005886">
    <property type="term" value="C:plasma membrane"/>
    <property type="evidence" value="ECO:0007669"/>
    <property type="project" value="TreeGrafter"/>
</dbReference>
<evidence type="ECO:0000313" key="15">
    <source>
        <dbReference type="EMBL" id="WNL29437.1"/>
    </source>
</evidence>
<dbReference type="Gene3D" id="3.40.50.300">
    <property type="entry name" value="P-loop containing nucleotide triphosphate hydrolases"/>
    <property type="match status" value="1"/>
</dbReference>
<dbReference type="FunFam" id="3.40.50.300:FF:000483">
    <property type="entry name" value="Sensor histidine kinase KdpD"/>
    <property type="match status" value="1"/>
</dbReference>
<dbReference type="InterPro" id="IPR003661">
    <property type="entry name" value="HisK_dim/P_dom"/>
</dbReference>
<dbReference type="PROSITE" id="PS50109">
    <property type="entry name" value="HIS_KIN"/>
    <property type="match status" value="1"/>
</dbReference>
<keyword evidence="7" id="KW-0547">Nucleotide-binding</keyword>
<sequence length="894" mass="103103">MNENIYNNDIVLKNLRKEKKRGELTLFFGALAGVGKTYTMLKNAIELLNNGTNIVIGYVEKHGREETEQLIDGLPIIPLKQIEYRKKIFYELDLDAIIEAKPDIVLIDELAHTNVYGSRHQKRYQDVLEILDNGIDVFCTMNVQHVESLNDMIFQITGVKVKETVPDSVLERVDKIQIIDIPPEKLINRLNEGKIYKLKSIEKALMNFFRLGNINALREIALKEVTKRVSKDVYNLYEDKQINSLESVDKIMVCIDSSDFSAKLIRHTKRLASQMNAPWIALYIENFSNSNIEKISKNIRLAEELGAEVNTISGENTYDEVLKYARERFVTHIVIAKKKKNIFSRLFKQDIPNEIISKNSEFCIILYSNNNETTQESLKLDSKKRSESTSPVALFIGIGLLLFISIICIVFRSYFELLNIALLLLIPVLIVSSYGDIKKSIIVVLLSIGIFNYFFIPPLFTFTVSDIAYIWSFFIFFIVAYLISTQSKKLKLIGDITREREKSVRRLFKLSRRVSAATEIKQVIKISMPLIAETLKQESLFFINKANTKELELYAYYDPNSVWYSKKHDNMFEDINSITLNQNEKAVLNWCYENKKVAGFGTDTFGALNILFVPIINKNILFGIFAFKVSNKTIHSIDTKMFLESVINLISISFERIYLFEQNKINSINLAKEELKDILLSSISHDLRTPLSSILGMILVLKNNNKLDKKMEELTSQIIFSIKKMERLLNNLLDSARFDSANIVLKEDWHDISDIFYTTTNEFKDILKDRRLEIKIEDLGIFKTDFVLIERVLVNLLENAIKYSNKDSKILMGFKKDNNYNIIYVQNEDSHIEDDNLSLIFERFFRIKGIDGDINGNGIGLFICKKIVELFGGYIEAKNIENGVNISFYLPDKE</sequence>
<comment type="catalytic activity">
    <reaction evidence="1">
        <text>ATP + protein L-histidine = ADP + protein N-phospho-L-histidine.</text>
        <dbReference type="EC" id="2.7.13.3"/>
    </reaction>
</comment>
<keyword evidence="4" id="KW-0597">Phosphoprotein</keyword>
<evidence type="ECO:0000259" key="14">
    <source>
        <dbReference type="PROSITE" id="PS50109"/>
    </source>
</evidence>
<reference evidence="15" key="1">
    <citation type="submission" date="2023-09" db="EMBL/GenBank/DDBJ databases">
        <title>Arcobacter tbilisiensis sp. nov. isolated from chicken meat in Tbilisi, Georgia.</title>
        <authorList>
            <person name="Matthias R."/>
            <person name="Zautner A.E."/>
        </authorList>
    </citation>
    <scope>NUCLEOTIDE SEQUENCE</scope>
    <source>
        <strain evidence="15">LEO 52</strain>
    </source>
</reference>
<feature type="transmembrane region" description="Helical" evidence="13">
    <location>
        <begin position="417"/>
        <end position="434"/>
    </location>
</feature>
<dbReference type="InterPro" id="IPR003594">
    <property type="entry name" value="HATPase_dom"/>
</dbReference>
<dbReference type="SMART" id="SM00388">
    <property type="entry name" value="HisKA"/>
    <property type="match status" value="1"/>
</dbReference>
<dbReference type="EC" id="2.7.13.3" evidence="3"/>
<dbReference type="Pfam" id="PF00512">
    <property type="entry name" value="HisKA"/>
    <property type="match status" value="1"/>
</dbReference>
<dbReference type="InterPro" id="IPR036097">
    <property type="entry name" value="HisK_dim/P_sf"/>
</dbReference>
<dbReference type="Gene3D" id="3.40.50.620">
    <property type="entry name" value="HUPs"/>
    <property type="match status" value="1"/>
</dbReference>
<feature type="domain" description="Histidine kinase" evidence="14">
    <location>
        <begin position="682"/>
        <end position="894"/>
    </location>
</feature>
<dbReference type="Pfam" id="PF13493">
    <property type="entry name" value="DUF4118"/>
    <property type="match status" value="1"/>
</dbReference>
<keyword evidence="8" id="KW-0418">Kinase</keyword>
<dbReference type="Pfam" id="PF02702">
    <property type="entry name" value="KdpD"/>
    <property type="match status" value="1"/>
</dbReference>
<keyword evidence="6 13" id="KW-0812">Transmembrane</keyword>
<organism evidence="15">
    <name type="scientific">Arcobacter sp. AZ-2023</name>
    <dbReference type="NCBI Taxonomy" id="3074453"/>
    <lineage>
        <taxon>Bacteria</taxon>
        <taxon>Pseudomonadati</taxon>
        <taxon>Campylobacterota</taxon>
        <taxon>Epsilonproteobacteria</taxon>
        <taxon>Campylobacterales</taxon>
        <taxon>Arcobacteraceae</taxon>
        <taxon>Arcobacter</taxon>
    </lineage>
</organism>
<keyword evidence="9" id="KW-0067">ATP-binding</keyword>
<dbReference type="Pfam" id="PF02518">
    <property type="entry name" value="HATPase_c"/>
    <property type="match status" value="1"/>
</dbReference>
<dbReference type="SMART" id="SM00387">
    <property type="entry name" value="HATPase_c"/>
    <property type="match status" value="1"/>
</dbReference>
<evidence type="ECO:0000256" key="4">
    <source>
        <dbReference type="ARBA" id="ARBA00022553"/>
    </source>
</evidence>
<feature type="transmembrane region" description="Helical" evidence="13">
    <location>
        <begin position="441"/>
        <end position="461"/>
    </location>
</feature>
<comment type="subcellular location">
    <subcellularLocation>
        <location evidence="2">Membrane</location>
        <topology evidence="2">Multi-pass membrane protein</topology>
    </subcellularLocation>
</comment>
<dbReference type="Gene3D" id="1.10.287.130">
    <property type="match status" value="1"/>
</dbReference>
<evidence type="ECO:0000256" key="1">
    <source>
        <dbReference type="ARBA" id="ARBA00000085"/>
    </source>
</evidence>
<dbReference type="InterPro" id="IPR005467">
    <property type="entry name" value="His_kinase_dom"/>
</dbReference>
<dbReference type="PANTHER" id="PTHR45569">
    <property type="entry name" value="SENSOR PROTEIN KDPD"/>
    <property type="match status" value="1"/>
</dbReference>
<keyword evidence="11" id="KW-0902">Two-component regulatory system</keyword>
<dbReference type="InterPro" id="IPR025201">
    <property type="entry name" value="KdpD_TM"/>
</dbReference>
<dbReference type="Gene3D" id="1.20.120.620">
    <property type="entry name" value="Backbone structure of the membrane domain of e. Coli histidine kinase receptor kdpd"/>
    <property type="match status" value="1"/>
</dbReference>
<dbReference type="AlphaFoldDB" id="A0AA96DJK1"/>
<gene>
    <name evidence="15" type="ORF">RMQ68_08685</name>
</gene>
<dbReference type="GO" id="GO:0000155">
    <property type="term" value="F:phosphorelay sensor kinase activity"/>
    <property type="evidence" value="ECO:0007669"/>
    <property type="project" value="InterPro"/>
</dbReference>
<evidence type="ECO:0000256" key="6">
    <source>
        <dbReference type="ARBA" id="ARBA00022692"/>
    </source>
</evidence>
<evidence type="ECO:0000256" key="3">
    <source>
        <dbReference type="ARBA" id="ARBA00012438"/>
    </source>
</evidence>
<dbReference type="GO" id="GO:0005524">
    <property type="term" value="F:ATP binding"/>
    <property type="evidence" value="ECO:0007669"/>
    <property type="project" value="UniProtKB-KW"/>
</dbReference>